<name>A0A9X3IMI8_9HYPH</name>
<protein>
    <submittedName>
        <fullName evidence="1">Uncharacterized protein</fullName>
    </submittedName>
</protein>
<sequence>MNKISPLGVPGVAEAISPIIRLAEQLAETVKDSAASLSMEIVVDAEALKDVHFLTIRTEGVAIEITGREEYEASYRSVRAATDTDASCMAATKLAPSI</sequence>
<dbReference type="RefSeq" id="WP_266339552.1">
    <property type="nucleotide sequence ID" value="NZ_JAPKNK010000006.1"/>
</dbReference>
<evidence type="ECO:0000313" key="2">
    <source>
        <dbReference type="Proteomes" id="UP001144805"/>
    </source>
</evidence>
<comment type="caution">
    <text evidence="1">The sequence shown here is derived from an EMBL/GenBank/DDBJ whole genome shotgun (WGS) entry which is preliminary data.</text>
</comment>
<dbReference type="AlphaFoldDB" id="A0A9X3IMI8"/>
<gene>
    <name evidence="1" type="ORF">OSH07_15385</name>
</gene>
<organism evidence="1 2">
    <name type="scientific">Kaistia nematophila</name>
    <dbReference type="NCBI Taxonomy" id="2994654"/>
    <lineage>
        <taxon>Bacteria</taxon>
        <taxon>Pseudomonadati</taxon>
        <taxon>Pseudomonadota</taxon>
        <taxon>Alphaproteobacteria</taxon>
        <taxon>Hyphomicrobiales</taxon>
        <taxon>Kaistiaceae</taxon>
        <taxon>Kaistia</taxon>
    </lineage>
</organism>
<reference evidence="1" key="1">
    <citation type="submission" date="2022-11" db="EMBL/GenBank/DDBJ databases">
        <title>Biodiversity and phylogenetic relationships of bacteria.</title>
        <authorList>
            <person name="Machado R.A.R."/>
            <person name="Bhat A."/>
            <person name="Loulou A."/>
            <person name="Kallel S."/>
        </authorList>
    </citation>
    <scope>NUCLEOTIDE SEQUENCE</scope>
    <source>
        <strain evidence="1">K-TC2</strain>
    </source>
</reference>
<dbReference type="Proteomes" id="UP001144805">
    <property type="component" value="Unassembled WGS sequence"/>
</dbReference>
<evidence type="ECO:0000313" key="1">
    <source>
        <dbReference type="EMBL" id="MCX5570591.1"/>
    </source>
</evidence>
<dbReference type="EMBL" id="JAPKNK010000006">
    <property type="protein sequence ID" value="MCX5570591.1"/>
    <property type="molecule type" value="Genomic_DNA"/>
</dbReference>
<accession>A0A9X3IMI8</accession>
<keyword evidence="2" id="KW-1185">Reference proteome</keyword>
<proteinExistence type="predicted"/>